<sequence>MVYGIAGLLLWIYFTIIFIWAQKLKNNSIVDLAWGPGFVIVAIYTYFWGGQMTTQGLLVTIFVFLWGMRLFFHLAKRNIGKPEDYRYVNMRKRWGTKAVKLKTYLNVFVLQGVLLYIISLPILLVNTTAATEFMWWNYVGIVVWLVGFIFEVGGDEQLRRFKKKPENKGKLMTTGLWQYTRHPNYFGEALSWWGIFLITITSAATLWGFIGPLIITLLLLFVSGVPLLEKKYKDRADFQAYAKRTSKFIPTIPKREN</sequence>
<dbReference type="AlphaFoldDB" id="A0A099WE68"/>
<dbReference type="GO" id="GO:0016020">
    <property type="term" value="C:membrane"/>
    <property type="evidence" value="ECO:0007669"/>
    <property type="project" value="TreeGrafter"/>
</dbReference>
<feature type="transmembrane region" description="Helical" evidence="1">
    <location>
        <begin position="54"/>
        <end position="72"/>
    </location>
</feature>
<dbReference type="Gene3D" id="1.20.120.1630">
    <property type="match status" value="1"/>
</dbReference>
<dbReference type="InterPro" id="IPR010721">
    <property type="entry name" value="UstE-like"/>
</dbReference>
<dbReference type="RefSeq" id="WP_036084704.1">
    <property type="nucleotide sequence ID" value="NZ_CBCSHQ010000001.1"/>
</dbReference>
<dbReference type="OrthoDB" id="9779233at2"/>
<keyword evidence="3" id="KW-1185">Reference proteome</keyword>
<dbReference type="eggNOG" id="COG3752">
    <property type="taxonomic scope" value="Bacteria"/>
</dbReference>
<dbReference type="PANTHER" id="PTHR32251">
    <property type="entry name" value="3-OXO-5-ALPHA-STEROID 4-DEHYDROGENASE"/>
    <property type="match status" value="1"/>
</dbReference>
<dbReference type="Proteomes" id="UP000029844">
    <property type="component" value="Unassembled WGS sequence"/>
</dbReference>
<dbReference type="Pfam" id="PF06966">
    <property type="entry name" value="DUF1295"/>
    <property type="match status" value="1"/>
</dbReference>
<comment type="caution">
    <text evidence="2">The sequence shown here is derived from an EMBL/GenBank/DDBJ whole genome shotgun (WGS) entry which is preliminary data.</text>
</comment>
<feature type="transmembrane region" description="Helical" evidence="1">
    <location>
        <begin position="135"/>
        <end position="154"/>
    </location>
</feature>
<protein>
    <submittedName>
        <fullName evidence="2">Steroid 5-alpha reductase</fullName>
    </submittedName>
</protein>
<evidence type="ECO:0000256" key="1">
    <source>
        <dbReference type="SAM" id="Phobius"/>
    </source>
</evidence>
<keyword evidence="1" id="KW-0812">Transmembrane</keyword>
<dbReference type="EMBL" id="JNFA01000011">
    <property type="protein sequence ID" value="KGL42823.1"/>
    <property type="molecule type" value="Genomic_DNA"/>
</dbReference>
<organism evidence="2 3">
    <name type="scientific">Listeria booriae</name>
    <dbReference type="NCBI Taxonomy" id="1552123"/>
    <lineage>
        <taxon>Bacteria</taxon>
        <taxon>Bacillati</taxon>
        <taxon>Bacillota</taxon>
        <taxon>Bacilli</taxon>
        <taxon>Bacillales</taxon>
        <taxon>Listeriaceae</taxon>
        <taxon>Listeria</taxon>
    </lineage>
</organism>
<gene>
    <name evidence="2" type="ORF">EP57_05020</name>
</gene>
<dbReference type="STRING" id="1552123.EP57_05020"/>
<feature type="transmembrane region" description="Helical" evidence="1">
    <location>
        <begin position="103"/>
        <end position="123"/>
    </location>
</feature>
<evidence type="ECO:0000313" key="3">
    <source>
        <dbReference type="Proteomes" id="UP000029844"/>
    </source>
</evidence>
<dbReference type="GeneID" id="58716761"/>
<evidence type="ECO:0000313" key="2">
    <source>
        <dbReference type="EMBL" id="KGL42823.1"/>
    </source>
</evidence>
<proteinExistence type="predicted"/>
<dbReference type="PROSITE" id="PS50244">
    <property type="entry name" value="S5A_REDUCTASE"/>
    <property type="match status" value="1"/>
</dbReference>
<feature type="transmembrane region" description="Helical" evidence="1">
    <location>
        <begin position="6"/>
        <end position="22"/>
    </location>
</feature>
<dbReference type="PANTHER" id="PTHR32251:SF17">
    <property type="entry name" value="STEROID 5-ALPHA REDUCTASE C-TERMINAL DOMAIN-CONTAINING PROTEIN"/>
    <property type="match status" value="1"/>
</dbReference>
<reference evidence="2 3" key="1">
    <citation type="submission" date="2014-05" db="EMBL/GenBank/DDBJ databases">
        <title>Novel Listeriaceae from food processing environments.</title>
        <authorList>
            <person name="den Bakker H.C."/>
        </authorList>
    </citation>
    <scope>NUCLEOTIDE SEQUENCE [LARGE SCALE GENOMIC DNA]</scope>
    <source>
        <strain evidence="2 3">FSL A5-0281</strain>
    </source>
</reference>
<keyword evidence="1" id="KW-1133">Transmembrane helix</keyword>
<feature type="transmembrane region" description="Helical" evidence="1">
    <location>
        <begin position="185"/>
        <end position="203"/>
    </location>
</feature>
<name>A0A099WE68_9LIST</name>
<accession>A0A099WE68</accession>
<feature type="transmembrane region" description="Helical" evidence="1">
    <location>
        <begin position="29"/>
        <end position="48"/>
    </location>
</feature>
<keyword evidence="1" id="KW-0472">Membrane</keyword>